<evidence type="ECO:0000256" key="1">
    <source>
        <dbReference type="ARBA" id="ARBA00004141"/>
    </source>
</evidence>
<evidence type="ECO:0000256" key="16">
    <source>
        <dbReference type="ARBA" id="ARBA00049966"/>
    </source>
</evidence>
<feature type="transmembrane region" description="Helical" evidence="17">
    <location>
        <begin position="153"/>
        <end position="183"/>
    </location>
</feature>
<dbReference type="RefSeq" id="WP_016171764.1">
    <property type="nucleotide sequence ID" value="NZ_ASWK01000001.1"/>
</dbReference>
<keyword evidence="18" id="KW-0132">Cell division</keyword>
<comment type="subcellular location">
    <subcellularLocation>
        <location evidence="1">Membrane</location>
        <topology evidence="1">Multi-pass membrane protein</topology>
    </subcellularLocation>
</comment>
<dbReference type="Pfam" id="PF01098">
    <property type="entry name" value="FTSW_RODA_SPOVE"/>
    <property type="match status" value="1"/>
</dbReference>
<dbReference type="PANTHER" id="PTHR30474">
    <property type="entry name" value="CELL CYCLE PROTEIN"/>
    <property type="match status" value="1"/>
</dbReference>
<protein>
    <recommendedName>
        <fullName evidence="12">Probable peptidoglycan glycosyltransferase FtsW</fullName>
        <ecNumber evidence="14">2.4.99.28</ecNumber>
    </recommendedName>
    <alternativeName>
        <fullName evidence="13">Cell division protein FtsW</fullName>
    </alternativeName>
    <alternativeName>
        <fullName evidence="10">Cell wall polymerase</fullName>
    </alternativeName>
    <alternativeName>
        <fullName evidence="9">Peptidoglycan polymerase</fullName>
    </alternativeName>
</protein>
<dbReference type="GO" id="GO:0015648">
    <property type="term" value="F:lipid-linked peptidoglycan transporter activity"/>
    <property type="evidence" value="ECO:0007669"/>
    <property type="project" value="TreeGrafter"/>
</dbReference>
<dbReference type="GO" id="GO:0005886">
    <property type="term" value="C:plasma membrane"/>
    <property type="evidence" value="ECO:0007669"/>
    <property type="project" value="TreeGrafter"/>
</dbReference>
<keyword evidence="6" id="KW-0573">Peptidoglycan synthesis</keyword>
<evidence type="ECO:0000313" key="19">
    <source>
        <dbReference type="Proteomes" id="UP000014127"/>
    </source>
</evidence>
<feature type="transmembrane region" description="Helical" evidence="17">
    <location>
        <begin position="16"/>
        <end position="39"/>
    </location>
</feature>
<feature type="transmembrane region" description="Helical" evidence="17">
    <location>
        <begin position="190"/>
        <end position="211"/>
    </location>
</feature>
<keyword evidence="7 17" id="KW-1133">Transmembrane helix</keyword>
<keyword evidence="18" id="KW-0131">Cell cycle</keyword>
<dbReference type="STRING" id="44009.RV01_GL000310"/>
<dbReference type="HOGENOM" id="CLU_029243_1_2_9"/>
<evidence type="ECO:0000256" key="6">
    <source>
        <dbReference type="ARBA" id="ARBA00022984"/>
    </source>
</evidence>
<feature type="transmembrane region" description="Helical" evidence="17">
    <location>
        <begin position="45"/>
        <end position="67"/>
    </location>
</feature>
<dbReference type="EMBL" id="AHYR01000003">
    <property type="protein sequence ID" value="EOT43205.1"/>
    <property type="molecule type" value="Genomic_DNA"/>
</dbReference>
<name>S0KQD3_9ENTE</name>
<dbReference type="eggNOG" id="COG0772">
    <property type="taxonomic scope" value="Bacteria"/>
</dbReference>
<keyword evidence="19" id="KW-1185">Reference proteome</keyword>
<dbReference type="GO" id="GO:0051301">
    <property type="term" value="P:cell division"/>
    <property type="evidence" value="ECO:0007669"/>
    <property type="project" value="UniProtKB-KW"/>
</dbReference>
<feature type="transmembrane region" description="Helical" evidence="17">
    <location>
        <begin position="79"/>
        <end position="98"/>
    </location>
</feature>
<accession>S0KQD3</accession>
<evidence type="ECO:0000256" key="10">
    <source>
        <dbReference type="ARBA" id="ARBA00033270"/>
    </source>
</evidence>
<dbReference type="GO" id="GO:0008955">
    <property type="term" value="F:peptidoglycan glycosyltransferase activity"/>
    <property type="evidence" value="ECO:0007669"/>
    <property type="project" value="UniProtKB-EC"/>
</dbReference>
<gene>
    <name evidence="18" type="ORF">OMK_00559</name>
</gene>
<dbReference type="PANTHER" id="PTHR30474:SF2">
    <property type="entry name" value="PEPTIDOGLYCAN GLYCOSYLTRANSFERASE FTSW-RELATED"/>
    <property type="match status" value="1"/>
</dbReference>
<dbReference type="OrthoDB" id="9812661at2"/>
<dbReference type="GO" id="GO:0009252">
    <property type="term" value="P:peptidoglycan biosynthetic process"/>
    <property type="evidence" value="ECO:0007669"/>
    <property type="project" value="UniProtKB-KW"/>
</dbReference>
<dbReference type="PATRIC" id="fig|1139219.3.peg.528"/>
<dbReference type="GO" id="GO:0032153">
    <property type="term" value="C:cell division site"/>
    <property type="evidence" value="ECO:0007669"/>
    <property type="project" value="TreeGrafter"/>
</dbReference>
<comment type="similarity">
    <text evidence="11">Belongs to the SEDS family. FtsW subfamily.</text>
</comment>
<evidence type="ECO:0000256" key="15">
    <source>
        <dbReference type="ARBA" id="ARBA00049902"/>
    </source>
</evidence>
<evidence type="ECO:0000256" key="8">
    <source>
        <dbReference type="ARBA" id="ARBA00023136"/>
    </source>
</evidence>
<dbReference type="InterPro" id="IPR018365">
    <property type="entry name" value="Cell_cycle_FtsW-rel_CS"/>
</dbReference>
<keyword evidence="5" id="KW-0133">Cell shape</keyword>
<sequence length="406" mass="44727">MPQKIKKRHLLDYSILIPYLILCVLGLVMVFSSTSYLLVEQGQNFMSSVINQAVFWLISLVAISFIYKMKTDVIRNKAFASMAMIIVIALLLVVLVIGKEVNGAKGWLSFGPVNIQPAEFFKITTIWFLALKLSTRQKTIQGHTFFNTVFRPLVYVIVGLCLIALLPDFGNAAVITLIAFSVIMASGINYLYTLVLGIVGVIGSFGLIQLINLTKGKLIPAHVYSRFAIYQNPFKDEFNLGHQMVNGYYAIYNGGLFGRGLGNSIQKKGFLKFAHTDYIFAIVIEELGLIVALLVLALLFYMIARIFLVGIRSTDPFNSMMCIGIGSLFLIQVFVNLGGITGIIPLTGITFPFLSQGGSSLLMLSICVGFALNISADEKKKQYGISTTNRRVQKRAIVSANAPAKK</sequence>
<evidence type="ECO:0000256" key="4">
    <source>
        <dbReference type="ARBA" id="ARBA00022692"/>
    </source>
</evidence>
<evidence type="ECO:0000256" key="5">
    <source>
        <dbReference type="ARBA" id="ARBA00022960"/>
    </source>
</evidence>
<comment type="function">
    <text evidence="16">Peptidoglycan polymerase that is essential for cell division.</text>
</comment>
<feature type="transmembrane region" description="Helical" evidence="17">
    <location>
        <begin position="278"/>
        <end position="308"/>
    </location>
</feature>
<evidence type="ECO:0000256" key="3">
    <source>
        <dbReference type="ARBA" id="ARBA00022679"/>
    </source>
</evidence>
<dbReference type="Proteomes" id="UP000014127">
    <property type="component" value="Unassembled WGS sequence"/>
</dbReference>
<keyword evidence="4 17" id="KW-0812">Transmembrane</keyword>
<evidence type="ECO:0000256" key="7">
    <source>
        <dbReference type="ARBA" id="ARBA00022989"/>
    </source>
</evidence>
<keyword evidence="2" id="KW-0328">Glycosyltransferase</keyword>
<feature type="transmembrane region" description="Helical" evidence="17">
    <location>
        <begin position="353"/>
        <end position="372"/>
    </location>
</feature>
<comment type="caution">
    <text evidence="18">The sequence shown here is derived from an EMBL/GenBank/DDBJ whole genome shotgun (WGS) entry which is preliminary data.</text>
</comment>
<evidence type="ECO:0000256" key="13">
    <source>
        <dbReference type="ARBA" id="ARBA00041418"/>
    </source>
</evidence>
<comment type="catalytic activity">
    <reaction evidence="15">
        <text>[GlcNAc-(1-&gt;4)-Mur2Ac(oyl-L-Ala-gamma-D-Glu-L-Lys-D-Ala-D-Ala)](n)-di-trans,octa-cis-undecaprenyl diphosphate + beta-D-GlcNAc-(1-&gt;4)-Mur2Ac(oyl-L-Ala-gamma-D-Glu-L-Lys-D-Ala-D-Ala)-di-trans,octa-cis-undecaprenyl diphosphate = [GlcNAc-(1-&gt;4)-Mur2Ac(oyl-L-Ala-gamma-D-Glu-L-Lys-D-Ala-D-Ala)](n+1)-di-trans,octa-cis-undecaprenyl diphosphate + di-trans,octa-cis-undecaprenyl diphosphate + H(+)</text>
        <dbReference type="Rhea" id="RHEA:23708"/>
        <dbReference type="Rhea" id="RHEA-COMP:9602"/>
        <dbReference type="Rhea" id="RHEA-COMP:9603"/>
        <dbReference type="ChEBI" id="CHEBI:15378"/>
        <dbReference type="ChEBI" id="CHEBI:58405"/>
        <dbReference type="ChEBI" id="CHEBI:60033"/>
        <dbReference type="ChEBI" id="CHEBI:78435"/>
        <dbReference type="EC" id="2.4.99.28"/>
    </reaction>
</comment>
<evidence type="ECO:0000256" key="9">
    <source>
        <dbReference type="ARBA" id="ARBA00032370"/>
    </source>
</evidence>
<dbReference type="AlphaFoldDB" id="S0KQD3"/>
<evidence type="ECO:0000256" key="2">
    <source>
        <dbReference type="ARBA" id="ARBA00022676"/>
    </source>
</evidence>
<keyword evidence="8 17" id="KW-0472">Membrane</keyword>
<proteinExistence type="inferred from homology"/>
<dbReference type="PROSITE" id="PS00428">
    <property type="entry name" value="FTSW_RODA_SPOVE"/>
    <property type="match status" value="1"/>
</dbReference>
<dbReference type="InterPro" id="IPR001182">
    <property type="entry name" value="FtsW/RodA"/>
</dbReference>
<reference evidence="18 19" key="1">
    <citation type="submission" date="2013-03" db="EMBL/GenBank/DDBJ databases">
        <title>The Genome Sequence of Enterococcus dispar ATCC_51266 (Illumina only assembly).</title>
        <authorList>
            <consortium name="The Broad Institute Genomics Platform"/>
            <consortium name="The Broad Institute Genome Sequencing Center for Infectious Disease"/>
            <person name="Earl A."/>
            <person name="Russ C."/>
            <person name="Gilmore M."/>
            <person name="Surin D."/>
            <person name="Walker B."/>
            <person name="Young S."/>
            <person name="Zeng Q."/>
            <person name="Gargeya S."/>
            <person name="Fitzgerald M."/>
            <person name="Haas B."/>
            <person name="Abouelleil A."/>
            <person name="Allen A.W."/>
            <person name="Alvarado L."/>
            <person name="Arachchi H.M."/>
            <person name="Berlin A.M."/>
            <person name="Chapman S.B."/>
            <person name="Gainer-Dewar J."/>
            <person name="Goldberg J."/>
            <person name="Griggs A."/>
            <person name="Gujja S."/>
            <person name="Hansen M."/>
            <person name="Howarth C."/>
            <person name="Imamovic A."/>
            <person name="Ireland A."/>
            <person name="Larimer J."/>
            <person name="McCowan C."/>
            <person name="Murphy C."/>
            <person name="Pearson M."/>
            <person name="Poon T.W."/>
            <person name="Priest M."/>
            <person name="Roberts A."/>
            <person name="Saif S."/>
            <person name="Shea T."/>
            <person name="Sisk P."/>
            <person name="Sykes S."/>
            <person name="Wortman J."/>
            <person name="Nusbaum C."/>
            <person name="Birren B."/>
        </authorList>
    </citation>
    <scope>NUCLEOTIDE SEQUENCE [LARGE SCALE GENOMIC DNA]</scope>
    <source>
        <strain evidence="18 19">ATCC 51266</strain>
    </source>
</reference>
<dbReference type="GO" id="GO:0008360">
    <property type="term" value="P:regulation of cell shape"/>
    <property type="evidence" value="ECO:0007669"/>
    <property type="project" value="UniProtKB-KW"/>
</dbReference>
<evidence type="ECO:0000256" key="11">
    <source>
        <dbReference type="ARBA" id="ARBA00038053"/>
    </source>
</evidence>
<dbReference type="EC" id="2.4.99.28" evidence="14"/>
<organism evidence="18 19">
    <name type="scientific">Enterococcus dispar ATCC 51266</name>
    <dbReference type="NCBI Taxonomy" id="1139219"/>
    <lineage>
        <taxon>Bacteria</taxon>
        <taxon>Bacillati</taxon>
        <taxon>Bacillota</taxon>
        <taxon>Bacilli</taxon>
        <taxon>Lactobacillales</taxon>
        <taxon>Enterococcaceae</taxon>
        <taxon>Enterococcus</taxon>
    </lineage>
</organism>
<feature type="transmembrane region" description="Helical" evidence="17">
    <location>
        <begin position="320"/>
        <end position="347"/>
    </location>
</feature>
<keyword evidence="3" id="KW-0808">Transferase</keyword>
<evidence type="ECO:0000313" key="18">
    <source>
        <dbReference type="EMBL" id="EOT43205.1"/>
    </source>
</evidence>
<evidence type="ECO:0000256" key="12">
    <source>
        <dbReference type="ARBA" id="ARBA00041185"/>
    </source>
</evidence>
<evidence type="ECO:0000256" key="17">
    <source>
        <dbReference type="SAM" id="Phobius"/>
    </source>
</evidence>
<evidence type="ECO:0000256" key="14">
    <source>
        <dbReference type="ARBA" id="ARBA00044770"/>
    </source>
</evidence>